<dbReference type="CDD" id="cd07067">
    <property type="entry name" value="HP_PGM_like"/>
    <property type="match status" value="1"/>
</dbReference>
<name>A0A9P4K8I8_9PLEO</name>
<dbReference type="AlphaFoldDB" id="A0A9P4K8I8"/>
<evidence type="ECO:0000313" key="5">
    <source>
        <dbReference type="Proteomes" id="UP000800093"/>
    </source>
</evidence>
<evidence type="ECO:0000256" key="3">
    <source>
        <dbReference type="SAM" id="MobiDB-lite"/>
    </source>
</evidence>
<dbReference type="InterPro" id="IPR013078">
    <property type="entry name" value="His_Pase_superF_clade-1"/>
</dbReference>
<reference evidence="5" key="1">
    <citation type="journal article" date="2020" name="Stud. Mycol.">
        <title>101 Dothideomycetes genomes: A test case for predicting lifestyles and emergence of pathogens.</title>
        <authorList>
            <person name="Haridas S."/>
            <person name="Albert R."/>
            <person name="Binder M."/>
            <person name="Bloem J."/>
            <person name="LaButti K."/>
            <person name="Salamov A."/>
            <person name="Andreopoulos B."/>
            <person name="Baker S."/>
            <person name="Barry K."/>
            <person name="Bills G."/>
            <person name="Bluhm B."/>
            <person name="Cannon C."/>
            <person name="Castanera R."/>
            <person name="Culley D."/>
            <person name="Daum C."/>
            <person name="Ezra D."/>
            <person name="Gonzalez J."/>
            <person name="Henrissat B."/>
            <person name="Kuo A."/>
            <person name="Liang C."/>
            <person name="Lipzen A."/>
            <person name="Lutzoni F."/>
            <person name="Magnuson J."/>
            <person name="Mondo S."/>
            <person name="Nolan M."/>
            <person name="Ohm R."/>
            <person name="Pangilinan J."/>
            <person name="Park H.-J."/>
            <person name="Ramirez L."/>
            <person name="Alfaro M."/>
            <person name="Sun H."/>
            <person name="Tritt A."/>
            <person name="Yoshinaga Y."/>
            <person name="Zwiers L.-H."/>
            <person name="Turgeon B."/>
            <person name="Goodwin S."/>
            <person name="Spatafora J."/>
            <person name="Crous P."/>
            <person name="Grigoriev I."/>
        </authorList>
    </citation>
    <scope>NUCLEOTIDE SEQUENCE [LARGE SCALE GENOMIC DNA]</scope>
    <source>
        <strain evidence="5">CBS 304.66</strain>
    </source>
</reference>
<dbReference type="SMART" id="SM00855">
    <property type="entry name" value="PGAM"/>
    <property type="match status" value="1"/>
</dbReference>
<dbReference type="GO" id="GO:0005829">
    <property type="term" value="C:cytosol"/>
    <property type="evidence" value="ECO:0007669"/>
    <property type="project" value="TreeGrafter"/>
</dbReference>
<organism evidence="4 5">
    <name type="scientific">Lojkania enalia</name>
    <dbReference type="NCBI Taxonomy" id="147567"/>
    <lineage>
        <taxon>Eukaryota</taxon>
        <taxon>Fungi</taxon>
        <taxon>Dikarya</taxon>
        <taxon>Ascomycota</taxon>
        <taxon>Pezizomycotina</taxon>
        <taxon>Dothideomycetes</taxon>
        <taxon>Pleosporomycetidae</taxon>
        <taxon>Pleosporales</taxon>
        <taxon>Pleosporales incertae sedis</taxon>
        <taxon>Lojkania</taxon>
    </lineage>
</organism>
<feature type="region of interest" description="Disordered" evidence="3">
    <location>
        <begin position="328"/>
        <end position="354"/>
    </location>
</feature>
<dbReference type="InterPro" id="IPR029033">
    <property type="entry name" value="His_PPase_superfam"/>
</dbReference>
<dbReference type="PROSITE" id="PS00175">
    <property type="entry name" value="PG_MUTASE"/>
    <property type="match status" value="1"/>
</dbReference>
<dbReference type="PANTHER" id="PTHR46517:SF1">
    <property type="entry name" value="FRUCTOSE-2,6-BISPHOSPHATASE TIGAR"/>
    <property type="match status" value="1"/>
</dbReference>
<dbReference type="PANTHER" id="PTHR46517">
    <property type="entry name" value="FRUCTOSE-2,6-BISPHOSPHATASE TIGAR"/>
    <property type="match status" value="1"/>
</dbReference>
<sequence>MGTSAHKVKLFLIRHGETVDNVAQVYAGRRDSELTNHGYQQATRLGLHFKSLGLRFTHLFSSHLQRAAKTAALIQVAQSAPSVGSDAIHAVPNVVQLPVLMEQDFGFYEGKKWYDKPANTGLSGREHHRQSHTDTPGFVDIEPVESLARRADNFIDLHLLPLFHGAPSATGHVVAIVSHGIMLSILWKRLLLRLPPKSVAFSPELSERVRCRSLEHLGGWSNTGYLELHLQKTMVEDLVSVVIPATPSDLDSRLTGDAPTNTQAEMSRLEDARAKFASTMVGTSSTDDTRSQLATSVVKQLPVRLAHGWTTVIQTMNGRDHLKGLKRTGGGVGSARHDTSQQNVESFFKRRKLG</sequence>
<evidence type="ECO:0000256" key="2">
    <source>
        <dbReference type="PIRSR" id="PIRSR613078-2"/>
    </source>
</evidence>
<evidence type="ECO:0000256" key="1">
    <source>
        <dbReference type="ARBA" id="ARBA00022801"/>
    </source>
</evidence>
<dbReference type="EMBL" id="ML986629">
    <property type="protein sequence ID" value="KAF2263237.1"/>
    <property type="molecule type" value="Genomic_DNA"/>
</dbReference>
<dbReference type="GO" id="GO:0004331">
    <property type="term" value="F:fructose-2,6-bisphosphate 2-phosphatase activity"/>
    <property type="evidence" value="ECO:0007669"/>
    <property type="project" value="TreeGrafter"/>
</dbReference>
<dbReference type="InterPro" id="IPR051695">
    <property type="entry name" value="Phosphoglycerate_Mutase"/>
</dbReference>
<dbReference type="Gene3D" id="3.40.50.1240">
    <property type="entry name" value="Phosphoglycerate mutase-like"/>
    <property type="match status" value="1"/>
</dbReference>
<dbReference type="Pfam" id="PF00300">
    <property type="entry name" value="His_Phos_1"/>
    <property type="match status" value="1"/>
</dbReference>
<dbReference type="Proteomes" id="UP000800093">
    <property type="component" value="Unassembled WGS sequence"/>
</dbReference>
<dbReference type="SUPFAM" id="SSF53254">
    <property type="entry name" value="Phosphoglycerate mutase-like"/>
    <property type="match status" value="1"/>
</dbReference>
<protein>
    <submittedName>
        <fullName evidence="4">Phosphoglycerate mutase-like protein</fullName>
    </submittedName>
</protein>
<proteinExistence type="predicted"/>
<evidence type="ECO:0000313" key="4">
    <source>
        <dbReference type="EMBL" id="KAF2263237.1"/>
    </source>
</evidence>
<gene>
    <name evidence="4" type="ORF">CC78DRAFT_581803</name>
</gene>
<keyword evidence="5" id="KW-1185">Reference proteome</keyword>
<comment type="caution">
    <text evidence="4">The sequence shown here is derived from an EMBL/GenBank/DDBJ whole genome shotgun (WGS) entry which is preliminary data.</text>
</comment>
<dbReference type="GO" id="GO:0043456">
    <property type="term" value="P:regulation of pentose-phosphate shunt"/>
    <property type="evidence" value="ECO:0007669"/>
    <property type="project" value="TreeGrafter"/>
</dbReference>
<dbReference type="GO" id="GO:0045820">
    <property type="term" value="P:negative regulation of glycolytic process"/>
    <property type="evidence" value="ECO:0007669"/>
    <property type="project" value="TreeGrafter"/>
</dbReference>
<accession>A0A9P4K8I8</accession>
<feature type="binding site" evidence="2">
    <location>
        <begin position="14"/>
        <end position="21"/>
    </location>
    <ligand>
        <name>substrate</name>
    </ligand>
</feature>
<dbReference type="InterPro" id="IPR001345">
    <property type="entry name" value="PG/BPGM_mutase_AS"/>
</dbReference>
<keyword evidence="1" id="KW-0378">Hydrolase</keyword>
<feature type="binding site" evidence="2">
    <location>
        <position position="66"/>
    </location>
    <ligand>
        <name>substrate</name>
    </ligand>
</feature>
<dbReference type="OrthoDB" id="354304at2759"/>